<dbReference type="PANTHER" id="PTHR31718:SF60">
    <property type="entry name" value="LIPOXYGENASE HOMOLOGY DOMAIN-CONTAINING PROTEIN 1"/>
    <property type="match status" value="1"/>
</dbReference>
<feature type="binding site" evidence="2">
    <location>
        <position position="80"/>
    </location>
    <ligand>
        <name>Ca(2+)</name>
        <dbReference type="ChEBI" id="CHEBI:29108"/>
        <label>1</label>
    </ligand>
</feature>
<keyword evidence="2" id="KW-0479">Metal-binding</keyword>
<dbReference type="Pfam" id="PF01477">
    <property type="entry name" value="PLAT"/>
    <property type="match status" value="1"/>
</dbReference>
<evidence type="ECO:0000259" key="5">
    <source>
        <dbReference type="PROSITE" id="PS50095"/>
    </source>
</evidence>
<dbReference type="Gene3D" id="2.60.60.20">
    <property type="entry name" value="PLAT/LH2 domain"/>
    <property type="match status" value="1"/>
</dbReference>
<dbReference type="InterPro" id="IPR042062">
    <property type="entry name" value="PLAT_LOX_verte"/>
</dbReference>
<dbReference type="GO" id="GO:0005506">
    <property type="term" value="F:iron ion binding"/>
    <property type="evidence" value="ECO:0007669"/>
    <property type="project" value="InterPro"/>
</dbReference>
<reference evidence="6" key="2">
    <citation type="submission" date="2004-02" db="EMBL/GenBank/DDBJ databases">
        <authorList>
            <consortium name="Genoscope"/>
            <consortium name="Whitehead Institute Centre for Genome Research"/>
        </authorList>
    </citation>
    <scope>NUCLEOTIDE SEQUENCE</scope>
</reference>
<comment type="similarity">
    <text evidence="1">Belongs to the lipoxygenase family.</text>
</comment>
<dbReference type="InterPro" id="IPR001024">
    <property type="entry name" value="PLAT/LH2_dom"/>
</dbReference>
<evidence type="ECO:0000313" key="6">
    <source>
        <dbReference type="EMBL" id="CAF98698.1"/>
    </source>
</evidence>
<evidence type="ECO:0000256" key="2">
    <source>
        <dbReference type="PIRSR" id="PIRSR601885-2"/>
    </source>
</evidence>
<proteinExistence type="inferred from homology"/>
<evidence type="ECO:0000256" key="4">
    <source>
        <dbReference type="PROSITE-ProRule" id="PRU00152"/>
    </source>
</evidence>
<dbReference type="EMBL" id="CAAE01014563">
    <property type="protein sequence ID" value="CAF98698.1"/>
    <property type="molecule type" value="Genomic_DNA"/>
</dbReference>
<dbReference type="CDD" id="cd01753">
    <property type="entry name" value="PLAT_LOX"/>
    <property type="match status" value="1"/>
</dbReference>
<dbReference type="KEGG" id="tng:GSTEN00016499G001"/>
<organism evidence="6">
    <name type="scientific">Tetraodon nigroviridis</name>
    <name type="common">Spotted green pufferfish</name>
    <name type="synonym">Chelonodon nigroviridis</name>
    <dbReference type="NCBI Taxonomy" id="99883"/>
    <lineage>
        <taxon>Eukaryota</taxon>
        <taxon>Metazoa</taxon>
        <taxon>Chordata</taxon>
        <taxon>Craniata</taxon>
        <taxon>Vertebrata</taxon>
        <taxon>Euteleostomi</taxon>
        <taxon>Actinopterygii</taxon>
        <taxon>Neopterygii</taxon>
        <taxon>Teleostei</taxon>
        <taxon>Neoteleostei</taxon>
        <taxon>Acanthomorphata</taxon>
        <taxon>Eupercaria</taxon>
        <taxon>Tetraodontiformes</taxon>
        <taxon>Tetradontoidea</taxon>
        <taxon>Tetraodontidae</taxon>
        <taxon>Tetraodon</taxon>
    </lineage>
</organism>
<comment type="caution">
    <text evidence="6">The sequence shown here is derived from an EMBL/GenBank/DDBJ whole genome shotgun (WGS) entry which is preliminary data.</text>
</comment>
<feature type="domain" description="PLAT" evidence="5">
    <location>
        <begin position="2"/>
        <end position="118"/>
    </location>
</feature>
<accession>Q4SKY4</accession>
<dbReference type="OrthoDB" id="407298at2759"/>
<dbReference type="FunFam" id="2.60.60.20:FF:000002">
    <property type="entry name" value="Arachidonate 5-lipoxygenase a"/>
    <property type="match status" value="1"/>
</dbReference>
<dbReference type="InterPro" id="IPR036392">
    <property type="entry name" value="PLAT/LH2_dom_sf"/>
</dbReference>
<keyword evidence="2" id="KW-0106">Calcium</keyword>
<dbReference type="AlphaFoldDB" id="Q4SKY4"/>
<feature type="binding site" evidence="2">
    <location>
        <position position="39"/>
    </location>
    <ligand>
        <name>Ca(2+)</name>
        <dbReference type="ChEBI" id="CHEBI:29108"/>
        <label>2</label>
    </ligand>
</feature>
<comment type="caution">
    <text evidence="4">Lacks conserved residue(s) required for the propagation of feature annotation.</text>
</comment>
<dbReference type="InterPro" id="IPR001885">
    <property type="entry name" value="LipOase_mml"/>
</dbReference>
<dbReference type="SUPFAM" id="SSF49723">
    <property type="entry name" value="Lipase/lipooxygenase domain (PLAT/LH2 domain)"/>
    <property type="match status" value="1"/>
</dbReference>
<dbReference type="GO" id="GO:0016702">
    <property type="term" value="F:oxidoreductase activity, acting on single donors with incorporation of molecular oxygen, incorporation of two atoms of oxygen"/>
    <property type="evidence" value="ECO:0007669"/>
    <property type="project" value="InterPro"/>
</dbReference>
<name>Q4SKY4_TETNG</name>
<protein>
    <submittedName>
        <fullName evidence="6">(spotted green pufferfish) hypothetical protein</fullName>
    </submittedName>
</protein>
<reference evidence="6" key="1">
    <citation type="journal article" date="2004" name="Nature">
        <title>Genome duplication in the teleost fish Tetraodon nigroviridis reveals the early vertebrate proto-karyotype.</title>
        <authorList>
            <person name="Jaillon O."/>
            <person name="Aury J.-M."/>
            <person name="Brunet F."/>
            <person name="Petit J.-L."/>
            <person name="Stange-Thomann N."/>
            <person name="Mauceli E."/>
            <person name="Bouneau L."/>
            <person name="Fischer C."/>
            <person name="Ozouf-Costaz C."/>
            <person name="Bernot A."/>
            <person name="Nicaud S."/>
            <person name="Jaffe D."/>
            <person name="Fisher S."/>
            <person name="Lutfalla G."/>
            <person name="Dossat C."/>
            <person name="Segurens B."/>
            <person name="Dasilva C."/>
            <person name="Salanoubat M."/>
            <person name="Levy M."/>
            <person name="Boudet N."/>
            <person name="Castellano S."/>
            <person name="Anthouard V."/>
            <person name="Jubin C."/>
            <person name="Castelli V."/>
            <person name="Katinka M."/>
            <person name="Vacherie B."/>
            <person name="Biemont C."/>
            <person name="Skalli Z."/>
            <person name="Cattolico L."/>
            <person name="Poulain J."/>
            <person name="De Berardinis V."/>
            <person name="Cruaud C."/>
            <person name="Duprat S."/>
            <person name="Brottier P."/>
            <person name="Coutanceau J.-P."/>
            <person name="Gouzy J."/>
            <person name="Parra G."/>
            <person name="Lardier G."/>
            <person name="Chapple C."/>
            <person name="McKernan K.J."/>
            <person name="McEwan P."/>
            <person name="Bosak S."/>
            <person name="Kellis M."/>
            <person name="Volff J.-N."/>
            <person name="Guigo R."/>
            <person name="Zody M.C."/>
            <person name="Mesirov J."/>
            <person name="Lindblad-Toh K."/>
            <person name="Birren B."/>
            <person name="Nusbaum C."/>
            <person name="Kahn D."/>
            <person name="Robinson-Rechavi M."/>
            <person name="Laudet V."/>
            <person name="Schachter V."/>
            <person name="Quetier F."/>
            <person name="Saurin W."/>
            <person name="Scarpelli C."/>
            <person name="Wincker P."/>
            <person name="Lander E.S."/>
            <person name="Weissenbach J."/>
            <person name="Roest Crollius H."/>
        </authorList>
    </citation>
    <scope>NUCLEOTIDE SEQUENCE [LARGE SCALE GENOMIC DNA]</scope>
</reference>
<feature type="site" description="Essential for stabilizing binding to COTL1" evidence="3">
    <location>
        <position position="103"/>
    </location>
</feature>
<dbReference type="PRINTS" id="PR00467">
    <property type="entry name" value="MAMLPOXGNASE"/>
</dbReference>
<evidence type="ECO:0000256" key="1">
    <source>
        <dbReference type="ARBA" id="ARBA00009419"/>
    </source>
</evidence>
<dbReference type="PANTHER" id="PTHR31718">
    <property type="entry name" value="PLAT DOMAIN-CONTAINING PROTEIN"/>
    <property type="match status" value="1"/>
</dbReference>
<sequence>MPSYTVTIATGDQWFAGTDDYIYITLVGTEHCSERTLLDKPLYNDFERGAVDSYDVRVGEDLGGIVLVKLQKKKFWVYDDWYCRYVTVKTPAGDYVEFPCFRWLVDDNEVEWQPGFLMSINANRHNDLPRDIQFDSEKGVDFVLNYSKAYVL</sequence>
<feature type="binding site" evidence="2">
    <location>
        <position position="17"/>
    </location>
    <ligand>
        <name>Ca(2+)</name>
        <dbReference type="ChEBI" id="CHEBI:29108"/>
        <label>1</label>
    </ligand>
</feature>
<feature type="binding site" evidence="2">
    <location>
        <position position="79"/>
    </location>
    <ligand>
        <name>Ca(2+)</name>
        <dbReference type="ChEBI" id="CHEBI:29108"/>
        <label>1</label>
    </ligand>
</feature>
<dbReference type="SMART" id="SM00308">
    <property type="entry name" value="LH2"/>
    <property type="match status" value="1"/>
</dbReference>
<gene>
    <name evidence="6" type="ORF">GSTENG00016499001</name>
</gene>
<dbReference type="PROSITE" id="PS50095">
    <property type="entry name" value="PLAT"/>
    <property type="match status" value="1"/>
</dbReference>
<evidence type="ECO:0000256" key="3">
    <source>
        <dbReference type="PIRSR" id="PIRSR601885-3"/>
    </source>
</evidence>